<dbReference type="InterPro" id="IPR006703">
    <property type="entry name" value="G_AIG1"/>
</dbReference>
<dbReference type="EMBL" id="JAYMGO010000003">
    <property type="protein sequence ID" value="KAL1277334.1"/>
    <property type="molecule type" value="Genomic_DNA"/>
</dbReference>
<feature type="region of interest" description="Disordered" evidence="4">
    <location>
        <begin position="1537"/>
        <end position="1612"/>
    </location>
</feature>
<feature type="compositionally biased region" description="Basic and acidic residues" evidence="4">
    <location>
        <begin position="1258"/>
        <end position="1268"/>
    </location>
</feature>
<evidence type="ECO:0000256" key="3">
    <source>
        <dbReference type="ARBA" id="ARBA00023134"/>
    </source>
</evidence>
<feature type="domain" description="AIG1-type G" evidence="5">
    <location>
        <begin position="1053"/>
        <end position="1252"/>
    </location>
</feature>
<feature type="domain" description="AIG1-type G" evidence="5">
    <location>
        <begin position="1288"/>
        <end position="1487"/>
    </location>
</feature>
<feature type="domain" description="AIG1-type G" evidence="5">
    <location>
        <begin position="583"/>
        <end position="782"/>
    </location>
</feature>
<feature type="region of interest" description="Disordered" evidence="4">
    <location>
        <begin position="788"/>
        <end position="813"/>
    </location>
</feature>
<dbReference type="PANTHER" id="PTHR10903">
    <property type="entry name" value="GTPASE, IMAP FAMILY MEMBER-RELATED"/>
    <property type="match status" value="1"/>
</dbReference>
<dbReference type="CDD" id="cd01852">
    <property type="entry name" value="AIG1"/>
    <property type="match status" value="1"/>
</dbReference>
<feature type="region of interest" description="Disordered" evidence="4">
    <location>
        <begin position="555"/>
        <end position="576"/>
    </location>
</feature>
<accession>A0ABR3NK43</accession>
<feature type="compositionally biased region" description="Basic residues" evidence="4">
    <location>
        <begin position="1504"/>
        <end position="1513"/>
    </location>
</feature>
<organism evidence="6 7">
    <name type="scientific">Cirrhinus molitorella</name>
    <name type="common">mud carp</name>
    <dbReference type="NCBI Taxonomy" id="172907"/>
    <lineage>
        <taxon>Eukaryota</taxon>
        <taxon>Metazoa</taxon>
        <taxon>Chordata</taxon>
        <taxon>Craniata</taxon>
        <taxon>Vertebrata</taxon>
        <taxon>Euteleostomi</taxon>
        <taxon>Actinopterygii</taxon>
        <taxon>Neopterygii</taxon>
        <taxon>Teleostei</taxon>
        <taxon>Ostariophysi</taxon>
        <taxon>Cypriniformes</taxon>
        <taxon>Cyprinidae</taxon>
        <taxon>Labeoninae</taxon>
        <taxon>Labeonini</taxon>
        <taxon>Cirrhinus</taxon>
    </lineage>
</organism>
<feature type="region of interest" description="Disordered" evidence="4">
    <location>
        <begin position="1025"/>
        <end position="1046"/>
    </location>
</feature>
<reference evidence="6 7" key="1">
    <citation type="submission" date="2023-09" db="EMBL/GenBank/DDBJ databases">
        <authorList>
            <person name="Wang M."/>
        </authorList>
    </citation>
    <scope>NUCLEOTIDE SEQUENCE [LARGE SCALE GENOMIC DNA]</scope>
    <source>
        <strain evidence="6">GT-2023</strain>
        <tissue evidence="6">Liver</tissue>
    </source>
</reference>
<feature type="compositionally biased region" description="Basic residues" evidence="4">
    <location>
        <begin position="799"/>
        <end position="809"/>
    </location>
</feature>
<feature type="region of interest" description="Disordered" evidence="4">
    <location>
        <begin position="86"/>
        <end position="107"/>
    </location>
</feature>
<evidence type="ECO:0000256" key="1">
    <source>
        <dbReference type="ARBA" id="ARBA00008535"/>
    </source>
</evidence>
<keyword evidence="7" id="KW-1185">Reference proteome</keyword>
<proteinExistence type="inferred from homology"/>
<evidence type="ECO:0000313" key="6">
    <source>
        <dbReference type="EMBL" id="KAL1277334.1"/>
    </source>
</evidence>
<evidence type="ECO:0000259" key="5">
    <source>
        <dbReference type="PROSITE" id="PS51720"/>
    </source>
</evidence>
<sequence>DTQRLSELRIVLMGNRRAGKSSTGNTILSREEFDLKRSAQCNRSDHTQIKELLEKIEETVAQNNSCHFEIDRKILQEIKERRRAEEERAEERMKRMKKQRQRIRSQMSDSQRLSELRIVLMGYRAAGKSSTGNTILGREEFDLKRSAQCVRRHGEAADRHITVIEAPGWWWDFTVKDSPELLKQEILLSVSLCPPGPHAVLLIIRADNRFKDYMKKVLVGHLDLLGERVWSHTIVLFTHGDSLLDTSIEQHIESEGQDLQWLLDKCGNRYHVLNNQNRSDHTQIKELLEKIEETVAQNNSCHFEIDRRIVQEMKEKRRKEEERAEERMKRMKKQRKNIRSQRSDTQRLSELRIVLMGNRRAGKSSTGNTILGREEFDLKRSAQCVRRHGEAADRHITVIEAPGWWRDFTVEDSPELLKHEILLSVSLCPPGPHAVLLIIDVDTRFKETQRKELQGHLDLLSERVWSHTIVLFTRGDSLLDTSIEQRIESEGQDLQWLLDKCGNRYHVLNNKNRSDHTQIKELLEKIEETVAQNNGCHFEIDRKILQEMKERRRAEDERAEERMKRMKKQRQRIRSQMSDSQRLSELRIVLMGYRAAGKSSTGNTILGREEFDLKRSAQCVRRHGEAADRHITVIEAPGWWWDFTVKDSPELLKQEILLSVSLCSPGPHAVLLIMRVDTIFKKTQRKALQGHLDLLGERVWSHTIVLFTRGDSLLDTSIEQHIESEGQDLQWLLDKCGNRYHVLNNQNRSDHTQIKELLEKIEETVAQNNSCHFEIDRRIVQEMKEKRRKEEERAEERMKRMKKQRKNIRSQRSDTQRLSELRIVLMGNRRAGKSSTGNTILGREEFDLKRSAQCVRRHGEAADRHITVIEAPGWWRDFTVEDSPELLKHEILLSVSLCPPGPHAVLLIIDVDTRFKETQRKELQGHLDLLSERVWSHTIVLFTRGDSLLDTSIEQRIESEGQDLQWLLDKCGNRYHVLNNKNRSDHTQIKELLEKIEETVAQNNGCHFEIDRKILQEMKERRRAEDERAEERMKRMKKQRQRIRSQMSDSQRLSELRIVLMGYRAAGKSSTGNTILGREEFDLKRSAQCVRRHGEAADRHITVIEAPGWWWDFTVKDSPELLKQEILLSVSLCSPGPHAVLLIMRVDTIFKKTQRKALQGHLDLLGERVWSHTIVLFTRGDSLLDTSIEQHIESEGQDLQWLLDKCGNRYHVLNNQNRSDHTQIKELLEKIEETVAQNNSCHFEINRRIVQEMKEKRRKEEERAEERMKRMKKQRKNIRSQMSDTQRLSELRIVLMGNRRAGKSSTGNTILGREEFDLKTSAQCVRRHGEAADRHITVIEAPGWRMNITVEDSPELLKQEILLSVSLCPPGPHAVLLIIRVDDRFKEDERKALQGHLDLLGERVWSHTIVLFTRGDSLLDTSIEQHIESEGQDLQWLLDKCGNRYHVLNNQNRSDHTQIKELLEKIEETVAQNNSCHFEINSRIVQEMKERRRAEEERAEERMKRMKKQRKNIRSQMSDTQRLSELRIVLMETEELDFTEDEREKKSRGRESRRTNEEDEKTETKDQITDESRSGADSIFGSSRSRDSSHMGYGSGAIKRHNSIGLPPPSSE</sequence>
<gene>
    <name evidence="6" type="ORF">QQF64_024007</name>
</gene>
<feature type="non-terminal residue" evidence="6">
    <location>
        <position position="1"/>
    </location>
</feature>
<keyword evidence="2" id="KW-0547">Nucleotide-binding</keyword>
<keyword evidence="3" id="KW-0342">GTP-binding</keyword>
<feature type="domain" description="AIG1-type G" evidence="5">
    <location>
        <begin position="348"/>
        <end position="547"/>
    </location>
</feature>
<feature type="compositionally biased region" description="Basic residues" evidence="4">
    <location>
        <begin position="329"/>
        <end position="339"/>
    </location>
</feature>
<feature type="domain" description="AIG1-type G" evidence="5">
    <location>
        <begin position="113"/>
        <end position="312"/>
    </location>
</feature>
<comment type="similarity">
    <text evidence="1">Belongs to the TRAFAC class TrmE-Era-EngA-EngB-Septin-like GTPase superfamily. AIG1/Toc34/Toc159-like paraseptin GTPase family. IAN subfamily.</text>
</comment>
<dbReference type="InterPro" id="IPR045058">
    <property type="entry name" value="GIMA/IAN/Toc"/>
</dbReference>
<dbReference type="PANTHER" id="PTHR10903:SF107">
    <property type="entry name" value="GTPASE IMAP FAMILY MEMBER 4-LIKE-RELATED"/>
    <property type="match status" value="1"/>
</dbReference>
<feature type="compositionally biased region" description="Basic and acidic residues" evidence="4">
    <location>
        <begin position="788"/>
        <end position="798"/>
    </location>
</feature>
<dbReference type="SUPFAM" id="SSF52540">
    <property type="entry name" value="P-loop containing nucleoside triphosphate hydrolases"/>
    <property type="match status" value="6"/>
</dbReference>
<evidence type="ECO:0000256" key="4">
    <source>
        <dbReference type="SAM" id="MobiDB-lite"/>
    </source>
</evidence>
<feature type="compositionally biased region" description="Basic residues" evidence="4">
    <location>
        <begin position="564"/>
        <end position="573"/>
    </location>
</feature>
<feature type="region of interest" description="Disordered" evidence="4">
    <location>
        <begin position="1495"/>
        <end position="1519"/>
    </location>
</feature>
<feature type="region of interest" description="Disordered" evidence="4">
    <location>
        <begin position="318"/>
        <end position="342"/>
    </location>
</feature>
<dbReference type="PROSITE" id="PS51720">
    <property type="entry name" value="G_AIG1"/>
    <property type="match status" value="6"/>
</dbReference>
<feature type="compositionally biased region" description="Basic residues" evidence="4">
    <location>
        <begin position="1034"/>
        <end position="1043"/>
    </location>
</feature>
<dbReference type="Gene3D" id="3.40.50.300">
    <property type="entry name" value="P-loop containing nucleotide triphosphate hydrolases"/>
    <property type="match status" value="7"/>
</dbReference>
<name>A0ABR3NK43_9TELE</name>
<feature type="compositionally biased region" description="Basic and acidic residues" evidence="4">
    <location>
        <begin position="1542"/>
        <end position="1574"/>
    </location>
</feature>
<feature type="compositionally biased region" description="Basic and acidic residues" evidence="4">
    <location>
        <begin position="318"/>
        <end position="328"/>
    </location>
</feature>
<feature type="compositionally biased region" description="Basic residues" evidence="4">
    <location>
        <begin position="94"/>
        <end position="103"/>
    </location>
</feature>
<protein>
    <recommendedName>
        <fullName evidence="5">AIG1-type G domain-containing protein</fullName>
    </recommendedName>
</protein>
<feature type="compositionally biased region" description="Basic residues" evidence="4">
    <location>
        <begin position="1269"/>
        <end position="1278"/>
    </location>
</feature>
<dbReference type="Pfam" id="PF04548">
    <property type="entry name" value="AIG1"/>
    <property type="match status" value="6"/>
</dbReference>
<feature type="domain" description="AIG1-type G" evidence="5">
    <location>
        <begin position="818"/>
        <end position="1017"/>
    </location>
</feature>
<feature type="region of interest" description="Disordered" evidence="4">
    <location>
        <begin position="1258"/>
        <end position="1282"/>
    </location>
</feature>
<dbReference type="InterPro" id="IPR027417">
    <property type="entry name" value="P-loop_NTPase"/>
</dbReference>
<evidence type="ECO:0000313" key="7">
    <source>
        <dbReference type="Proteomes" id="UP001558613"/>
    </source>
</evidence>
<evidence type="ECO:0000256" key="2">
    <source>
        <dbReference type="ARBA" id="ARBA00022741"/>
    </source>
</evidence>
<comment type="caution">
    <text evidence="6">The sequence shown here is derived from an EMBL/GenBank/DDBJ whole genome shotgun (WGS) entry which is preliminary data.</text>
</comment>
<dbReference type="Proteomes" id="UP001558613">
    <property type="component" value="Unassembled WGS sequence"/>
</dbReference>